<reference evidence="2" key="1">
    <citation type="submission" date="2020-06" db="EMBL/GenBank/DDBJ databases">
        <title>Draft genome sequences of strains closely related to Aspergillus parafelis and Aspergillus hiratsukae.</title>
        <authorList>
            <person name="Dos Santos R.A.C."/>
            <person name="Rivero-Menendez O."/>
            <person name="Steenwyk J.L."/>
            <person name="Mead M.E."/>
            <person name="Goldman G.H."/>
            <person name="Alastruey-Izquierdo A."/>
            <person name="Rokas A."/>
        </authorList>
    </citation>
    <scope>NUCLEOTIDE SEQUENCE</scope>
    <source>
        <strain evidence="2">CNM-CM5793</strain>
    </source>
</reference>
<dbReference type="Proteomes" id="UP000630445">
    <property type="component" value="Unassembled WGS sequence"/>
</dbReference>
<evidence type="ECO:0000313" key="3">
    <source>
        <dbReference type="Proteomes" id="UP000630445"/>
    </source>
</evidence>
<name>A0A8H6UKA9_9EURO</name>
<dbReference type="EMBL" id="JACBAD010001630">
    <property type="protein sequence ID" value="KAF7137090.1"/>
    <property type="molecule type" value="Genomic_DNA"/>
</dbReference>
<evidence type="ECO:0000256" key="1">
    <source>
        <dbReference type="SAM" id="MobiDB-lite"/>
    </source>
</evidence>
<dbReference type="AlphaFoldDB" id="A0A8H6UKA9"/>
<accession>A0A8H6UKA9</accession>
<proteinExistence type="predicted"/>
<evidence type="ECO:0000313" key="2">
    <source>
        <dbReference type="EMBL" id="KAF7137090.1"/>
    </source>
</evidence>
<protein>
    <submittedName>
        <fullName evidence="2">Uncharacterized protein</fullName>
    </submittedName>
</protein>
<sequence length="141" mass="15508">MAGEATSPAPAPEGPGRPKTQTNLKNAKKETTERKDSIEEILGKIDAELCHRKEEEVLKALFGSLKTRLVGDLLTTVQRVEERVSKGWNPPPHQIRGVPSTYAAALRANTTQTKPVPLRDLREIRVQRANLTPPAFNGVPL</sequence>
<keyword evidence="3" id="KW-1185">Reference proteome</keyword>
<organism evidence="2 3">
    <name type="scientific">Aspergillus hiratsukae</name>
    <dbReference type="NCBI Taxonomy" id="1194566"/>
    <lineage>
        <taxon>Eukaryota</taxon>
        <taxon>Fungi</taxon>
        <taxon>Dikarya</taxon>
        <taxon>Ascomycota</taxon>
        <taxon>Pezizomycotina</taxon>
        <taxon>Eurotiomycetes</taxon>
        <taxon>Eurotiomycetidae</taxon>
        <taxon>Eurotiales</taxon>
        <taxon>Aspergillaceae</taxon>
        <taxon>Aspergillus</taxon>
        <taxon>Aspergillus subgen. Fumigati</taxon>
    </lineage>
</organism>
<feature type="region of interest" description="Disordered" evidence="1">
    <location>
        <begin position="1"/>
        <end position="35"/>
    </location>
</feature>
<comment type="caution">
    <text evidence="2">The sequence shown here is derived from an EMBL/GenBank/DDBJ whole genome shotgun (WGS) entry which is preliminary data.</text>
</comment>
<gene>
    <name evidence="2" type="ORF">CNMCM5793_007103</name>
</gene>